<dbReference type="AlphaFoldDB" id="A0A6C2UC17"/>
<dbReference type="PROSITE" id="PS00872">
    <property type="entry name" value="NA_GALACTOSIDE_SYMP"/>
    <property type="match status" value="1"/>
</dbReference>
<evidence type="ECO:0000256" key="7">
    <source>
        <dbReference type="ARBA" id="ARBA00023136"/>
    </source>
</evidence>
<dbReference type="Gene3D" id="1.20.1250.20">
    <property type="entry name" value="MFS general substrate transporter like domains"/>
    <property type="match status" value="2"/>
</dbReference>
<evidence type="ECO:0000256" key="6">
    <source>
        <dbReference type="ARBA" id="ARBA00022989"/>
    </source>
</evidence>
<gene>
    <name evidence="9" type="primary">yicJ_8</name>
    <name evidence="9" type="ORF">PDESU_06320</name>
</gene>
<feature type="transmembrane region" description="Helical" evidence="8">
    <location>
        <begin position="322"/>
        <end position="341"/>
    </location>
</feature>
<evidence type="ECO:0000256" key="3">
    <source>
        <dbReference type="ARBA" id="ARBA00022448"/>
    </source>
</evidence>
<protein>
    <submittedName>
        <fullName evidence="9">Inner membrane symporter YicJ</fullName>
    </submittedName>
</protein>
<dbReference type="EMBL" id="CAAHFG010000005">
    <property type="protein sequence ID" value="VGO17718.1"/>
    <property type="molecule type" value="Genomic_DNA"/>
</dbReference>
<feature type="transmembrane region" description="Helical" evidence="8">
    <location>
        <begin position="193"/>
        <end position="217"/>
    </location>
</feature>
<keyword evidence="4" id="KW-1003">Cell membrane</keyword>
<dbReference type="Proteomes" id="UP000366872">
    <property type="component" value="Unassembled WGS sequence"/>
</dbReference>
<name>A0A6C2UC17_PONDE</name>
<feature type="transmembrane region" description="Helical" evidence="8">
    <location>
        <begin position="118"/>
        <end position="141"/>
    </location>
</feature>
<dbReference type="GO" id="GO:0006814">
    <property type="term" value="P:sodium ion transport"/>
    <property type="evidence" value="ECO:0007669"/>
    <property type="project" value="InterPro"/>
</dbReference>
<feature type="transmembrane region" description="Helical" evidence="8">
    <location>
        <begin position="388"/>
        <end position="413"/>
    </location>
</feature>
<dbReference type="GO" id="GO:0015293">
    <property type="term" value="F:symporter activity"/>
    <property type="evidence" value="ECO:0007669"/>
    <property type="project" value="InterPro"/>
</dbReference>
<keyword evidence="10" id="KW-1185">Reference proteome</keyword>
<feature type="transmembrane region" description="Helical" evidence="8">
    <location>
        <begin position="433"/>
        <end position="453"/>
    </location>
</feature>
<evidence type="ECO:0000256" key="1">
    <source>
        <dbReference type="ARBA" id="ARBA00004651"/>
    </source>
</evidence>
<dbReference type="SUPFAM" id="SSF103473">
    <property type="entry name" value="MFS general substrate transporter"/>
    <property type="match status" value="1"/>
</dbReference>
<dbReference type="RefSeq" id="WP_168442719.1">
    <property type="nucleotide sequence ID" value="NZ_CAAHFG010000005.1"/>
</dbReference>
<comment type="subcellular location">
    <subcellularLocation>
        <location evidence="1">Cell membrane</location>
        <topology evidence="1">Multi-pass membrane protein</topology>
    </subcellularLocation>
</comment>
<feature type="transmembrane region" description="Helical" evidence="8">
    <location>
        <begin position="347"/>
        <end position="367"/>
    </location>
</feature>
<feature type="transmembrane region" description="Helical" evidence="8">
    <location>
        <begin position="291"/>
        <end position="315"/>
    </location>
</feature>
<keyword evidence="7 8" id="KW-0472">Membrane</keyword>
<evidence type="ECO:0000256" key="5">
    <source>
        <dbReference type="ARBA" id="ARBA00022692"/>
    </source>
</evidence>
<keyword evidence="3" id="KW-0813">Transport</keyword>
<evidence type="ECO:0000313" key="9">
    <source>
        <dbReference type="EMBL" id="VGO17718.1"/>
    </source>
</evidence>
<organism evidence="9 10">
    <name type="scientific">Pontiella desulfatans</name>
    <dbReference type="NCBI Taxonomy" id="2750659"/>
    <lineage>
        <taxon>Bacteria</taxon>
        <taxon>Pseudomonadati</taxon>
        <taxon>Kiritimatiellota</taxon>
        <taxon>Kiritimatiellia</taxon>
        <taxon>Kiritimatiellales</taxon>
        <taxon>Pontiellaceae</taxon>
        <taxon>Pontiella</taxon>
    </lineage>
</organism>
<dbReference type="GO" id="GO:0008643">
    <property type="term" value="P:carbohydrate transport"/>
    <property type="evidence" value="ECO:0007669"/>
    <property type="project" value="InterPro"/>
</dbReference>
<accession>A0A6C2UC17</accession>
<evidence type="ECO:0000256" key="2">
    <source>
        <dbReference type="ARBA" id="ARBA00009617"/>
    </source>
</evidence>
<keyword evidence="5 8" id="KW-0812">Transmembrane</keyword>
<dbReference type="PANTHER" id="PTHR11328">
    <property type="entry name" value="MAJOR FACILITATOR SUPERFAMILY DOMAIN-CONTAINING PROTEIN"/>
    <property type="match status" value="1"/>
</dbReference>
<dbReference type="Pfam" id="PF13347">
    <property type="entry name" value="MFS_2"/>
    <property type="match status" value="1"/>
</dbReference>
<reference evidence="9 10" key="1">
    <citation type="submission" date="2019-04" db="EMBL/GenBank/DDBJ databases">
        <authorList>
            <person name="Van Vliet M D."/>
        </authorList>
    </citation>
    <scope>NUCLEOTIDE SEQUENCE [LARGE SCALE GENOMIC DNA]</scope>
    <source>
        <strain evidence="9 10">F1</strain>
    </source>
</reference>
<dbReference type="GO" id="GO:0005886">
    <property type="term" value="C:plasma membrane"/>
    <property type="evidence" value="ECO:0007669"/>
    <property type="project" value="UniProtKB-SubCell"/>
</dbReference>
<comment type="similarity">
    <text evidence="2">Belongs to the sodium:galactoside symporter (TC 2.A.2) family.</text>
</comment>
<dbReference type="InterPro" id="IPR036259">
    <property type="entry name" value="MFS_trans_sf"/>
</dbReference>
<evidence type="ECO:0000256" key="8">
    <source>
        <dbReference type="SAM" id="Phobius"/>
    </source>
</evidence>
<evidence type="ECO:0000256" key="4">
    <source>
        <dbReference type="ARBA" id="ARBA00022475"/>
    </source>
</evidence>
<feature type="transmembrane region" description="Helical" evidence="8">
    <location>
        <begin position="246"/>
        <end position="271"/>
    </location>
</feature>
<keyword evidence="6 8" id="KW-1133">Transmembrane helix</keyword>
<feature type="transmembrane region" description="Helical" evidence="8">
    <location>
        <begin position="162"/>
        <end position="181"/>
    </location>
</feature>
<evidence type="ECO:0000313" key="10">
    <source>
        <dbReference type="Proteomes" id="UP000366872"/>
    </source>
</evidence>
<proteinExistence type="inferred from homology"/>
<sequence length="476" mass="52329">MKSSDKANRPSHYVSLPKKIAWGLGGLTNDMVNALMLLAMPIFSLGLGVKATWIGIALALPRVWDAIADPLMGHISDNTRSRWGRRRPYILLGGIGVGLTFALLWMPNTSWSEAGLLAWFIAMSLLFFTFFTMWNIPWMALGLDLTPDVQERNSVQATRSMFATGAAFIIPWIMPLAIYLGKGHEVAGVADEVIGVRTVGIIVGVIMTLTAIMSAFFCKESHTTAKAAPKISFLKSAKYTFKNKHFIGLCVFTALFCGGVVMVGGMGYYINVFFVYGDLPIQEAKQAASEIMGWGGTVGAVASLVAVPIISWFASRFGKKQTLIGGIVLIVIGQLIKWFFFVPQNPFLQVWLSILIYPGLILVWTILPSMYADICDRDDLETGTRREGMYSATSAWLLKVGVTIAMAASGWLINVAGIVDSADVQTPEAVFNMRLLFTLLPSIFTLVGGFFVFRYPFTEKDAERVKEQLAERHETA</sequence>
<dbReference type="InterPro" id="IPR018043">
    <property type="entry name" value="Na/Gal_symport_CS"/>
</dbReference>
<feature type="transmembrane region" description="Helical" evidence="8">
    <location>
        <begin position="89"/>
        <end position="106"/>
    </location>
</feature>
<dbReference type="PANTHER" id="PTHR11328:SF24">
    <property type="entry name" value="MAJOR FACILITATOR SUPERFAMILY (MFS) PROFILE DOMAIN-CONTAINING PROTEIN"/>
    <property type="match status" value="1"/>
</dbReference>
<dbReference type="InterPro" id="IPR039672">
    <property type="entry name" value="MFS_2"/>
</dbReference>